<comment type="subcellular location">
    <subcellularLocation>
        <location evidence="1 8">Cell membrane</location>
        <topology evidence="1 8">Multi-pass membrane protein</topology>
    </subcellularLocation>
</comment>
<keyword evidence="3 8" id="KW-0813">Transport</keyword>
<evidence type="ECO:0000313" key="11">
    <source>
        <dbReference type="Proteomes" id="UP000596427"/>
    </source>
</evidence>
<name>A0A974PSC5_9HYPH</name>
<reference evidence="10 11" key="1">
    <citation type="submission" date="2020-10" db="EMBL/GenBank/DDBJ databases">
        <title>Degradation of 1,4-Dioxane by Xanthobacter sp. YN2, via a Novel Group-2 Soluble Di-Iron Monooxygenase.</title>
        <authorList>
            <person name="Ma F."/>
            <person name="Wang Y."/>
            <person name="Yang J."/>
            <person name="Guo H."/>
            <person name="Su D."/>
            <person name="Yu L."/>
        </authorList>
    </citation>
    <scope>NUCLEOTIDE SEQUENCE [LARGE SCALE GENOMIC DNA]</scope>
    <source>
        <strain evidence="10 11">YN2</strain>
    </source>
</reference>
<keyword evidence="11" id="KW-1185">Reference proteome</keyword>
<comment type="similarity">
    <text evidence="2">Belongs to the binding-protein-dependent transport system permease family. CysTW subfamily.</text>
</comment>
<organism evidence="10 11">
    <name type="scientific">Xanthobacter dioxanivorans</name>
    <dbReference type="NCBI Taxonomy" id="2528964"/>
    <lineage>
        <taxon>Bacteria</taxon>
        <taxon>Pseudomonadati</taxon>
        <taxon>Pseudomonadota</taxon>
        <taxon>Alphaproteobacteria</taxon>
        <taxon>Hyphomicrobiales</taxon>
        <taxon>Xanthobacteraceae</taxon>
        <taxon>Xanthobacter</taxon>
    </lineage>
</organism>
<evidence type="ECO:0000256" key="4">
    <source>
        <dbReference type="ARBA" id="ARBA00022475"/>
    </source>
</evidence>
<dbReference type="GO" id="GO:0005886">
    <property type="term" value="C:plasma membrane"/>
    <property type="evidence" value="ECO:0007669"/>
    <property type="project" value="UniProtKB-SubCell"/>
</dbReference>
<evidence type="ECO:0000256" key="3">
    <source>
        <dbReference type="ARBA" id="ARBA00022448"/>
    </source>
</evidence>
<dbReference type="AlphaFoldDB" id="A0A974PSC5"/>
<dbReference type="SUPFAM" id="SSF161098">
    <property type="entry name" value="MetI-like"/>
    <property type="match status" value="1"/>
</dbReference>
<dbReference type="RefSeq" id="WP_203195734.1">
    <property type="nucleotide sequence ID" value="NZ_CP063362.1"/>
</dbReference>
<dbReference type="Gene3D" id="1.10.3720.10">
    <property type="entry name" value="MetI-like"/>
    <property type="match status" value="1"/>
</dbReference>
<proteinExistence type="inferred from homology"/>
<dbReference type="PROSITE" id="PS50928">
    <property type="entry name" value="ABC_TM1"/>
    <property type="match status" value="1"/>
</dbReference>
<feature type="transmembrane region" description="Helical" evidence="8">
    <location>
        <begin position="12"/>
        <end position="34"/>
    </location>
</feature>
<feature type="transmembrane region" description="Helical" evidence="8">
    <location>
        <begin position="173"/>
        <end position="195"/>
    </location>
</feature>
<keyword evidence="6 8" id="KW-1133">Transmembrane helix</keyword>
<feature type="domain" description="ABC transmembrane type-1" evidence="9">
    <location>
        <begin position="87"/>
        <end position="293"/>
    </location>
</feature>
<keyword evidence="5 8" id="KW-0812">Transmembrane</keyword>
<evidence type="ECO:0000256" key="8">
    <source>
        <dbReference type="RuleBase" id="RU363032"/>
    </source>
</evidence>
<dbReference type="Proteomes" id="UP000596427">
    <property type="component" value="Chromosome"/>
</dbReference>
<dbReference type="PANTHER" id="PTHR42929">
    <property type="entry name" value="INNER MEMBRANE ABC TRANSPORTER PERMEASE PROTEIN YDCU-RELATED-RELATED"/>
    <property type="match status" value="1"/>
</dbReference>
<feature type="transmembrane region" description="Helical" evidence="8">
    <location>
        <begin position="216"/>
        <end position="241"/>
    </location>
</feature>
<evidence type="ECO:0000256" key="2">
    <source>
        <dbReference type="ARBA" id="ARBA00007069"/>
    </source>
</evidence>
<keyword evidence="4" id="KW-1003">Cell membrane</keyword>
<dbReference type="GO" id="GO:0055085">
    <property type="term" value="P:transmembrane transport"/>
    <property type="evidence" value="ECO:0007669"/>
    <property type="project" value="InterPro"/>
</dbReference>
<protein>
    <submittedName>
        <fullName evidence="10">ABC transporter permease subunit</fullName>
    </submittedName>
</protein>
<dbReference type="KEGG" id="xdi:EZH22_11370"/>
<dbReference type="Pfam" id="PF00528">
    <property type="entry name" value="BPD_transp_1"/>
    <property type="match status" value="1"/>
</dbReference>
<dbReference type="EMBL" id="CP063362">
    <property type="protein sequence ID" value="QRG08820.1"/>
    <property type="molecule type" value="Genomic_DNA"/>
</dbReference>
<feature type="transmembrane region" description="Helical" evidence="8">
    <location>
        <begin position="123"/>
        <end position="143"/>
    </location>
</feature>
<evidence type="ECO:0000256" key="5">
    <source>
        <dbReference type="ARBA" id="ARBA00022692"/>
    </source>
</evidence>
<evidence type="ECO:0000256" key="6">
    <source>
        <dbReference type="ARBA" id="ARBA00022989"/>
    </source>
</evidence>
<dbReference type="InterPro" id="IPR035906">
    <property type="entry name" value="MetI-like_sf"/>
</dbReference>
<evidence type="ECO:0000313" key="10">
    <source>
        <dbReference type="EMBL" id="QRG08820.1"/>
    </source>
</evidence>
<feature type="transmembrane region" description="Helical" evidence="8">
    <location>
        <begin position="272"/>
        <end position="293"/>
    </location>
</feature>
<sequence length="305" mass="33243">MAMAGEKGGGRWFVIAVPYLWLLALFLAPFLIVFKISLSQDVVAQPPYEPQLDLSQGWAGITQFLSGLSFANYGYVLDFSNEFLEAYGSSLVIASISTILLLVVGYPIAYAMARAPRSIQPTLLMLVILPFWTSFLIRVYAWIGILSPEGLLNQALMALGVIDTPLEILNTNLAVYIGIVYSYLPFMVLPLYSALEKLDLTLLEAAADLGCPPSKAFWTITFPLSLPGVAAGALLCFIPAVGEFVIPDLLGGSDTLMIGKSLWTEFTVNRSWTVSSAVAVLLLLVLVVPIVIYQNIQQRELEAGR</sequence>
<dbReference type="CDD" id="cd06261">
    <property type="entry name" value="TM_PBP2"/>
    <property type="match status" value="1"/>
</dbReference>
<evidence type="ECO:0000256" key="7">
    <source>
        <dbReference type="ARBA" id="ARBA00023136"/>
    </source>
</evidence>
<keyword evidence="7 8" id="KW-0472">Membrane</keyword>
<gene>
    <name evidence="10" type="ORF">EZH22_11370</name>
</gene>
<evidence type="ECO:0000259" key="9">
    <source>
        <dbReference type="PROSITE" id="PS50928"/>
    </source>
</evidence>
<feature type="transmembrane region" description="Helical" evidence="8">
    <location>
        <begin position="86"/>
        <end position="111"/>
    </location>
</feature>
<evidence type="ECO:0000256" key="1">
    <source>
        <dbReference type="ARBA" id="ARBA00004651"/>
    </source>
</evidence>
<dbReference type="InterPro" id="IPR000515">
    <property type="entry name" value="MetI-like"/>
</dbReference>
<dbReference type="PANTHER" id="PTHR42929:SF3">
    <property type="entry name" value="PUTRESCINE TRANSPORT SYSTEM PERMEASE PROTEIN POTH"/>
    <property type="match status" value="1"/>
</dbReference>
<accession>A0A974PSC5</accession>